<dbReference type="InterPro" id="IPR044939">
    <property type="entry name" value="EutB_dom_2_sf"/>
</dbReference>
<dbReference type="InterPro" id="IPR044941">
    <property type="entry name" value="EutB_N_sf"/>
</dbReference>
<dbReference type="PANTHER" id="PTHR39329:SF1">
    <property type="entry name" value="ETHANOLAMINE AMMONIA-LYASE LARGE SUBUNIT"/>
    <property type="match status" value="1"/>
</dbReference>
<gene>
    <name evidence="1" type="ORF">EDC64_101538</name>
</gene>
<comment type="caution">
    <text evidence="1">The sequence shown here is derived from an EMBL/GenBank/DDBJ whole genome shotgun (WGS) entry which is preliminary data.</text>
</comment>
<keyword evidence="2" id="KW-1185">Reference proteome</keyword>
<dbReference type="GO" id="GO:0008851">
    <property type="term" value="F:ethanolamine ammonia-lyase activity"/>
    <property type="evidence" value="ECO:0007669"/>
    <property type="project" value="InterPro"/>
</dbReference>
<proteinExistence type="predicted"/>
<evidence type="ECO:0000313" key="2">
    <source>
        <dbReference type="Proteomes" id="UP000294664"/>
    </source>
</evidence>
<sequence>MRTLTPLSQIAVPVPAADETYRITLLDRAFAFVGLKALLGAADLAKAGERHAGLAARSEVEREAARSLLAGLTLQHLHDRPLTDPSGRVDDVMRANYAIDPDAFVEIAPLTLGALKDRLLRAGPAEVRRLGGGLTGVMAAALAKIMDVHELILVAKKAKRAATARTRVGLPGTLSSRLQPNHPTDDLSCITALVYAGLSMGTGDAILGVNPAVDTLQNVSAILFHLDALRRETGAPTQICVLAHVKTQLACLEQGAPVEILFQSLAGTERTLTEEFDVTVPLLDAAYAAMAAKGPLGPDCNFMYFETGQGSELTYGKHNGIDMTTCEALCYGLARRYDPFMVNNVTGFIGPETHRDNFEMIYSNLQDHFMGKLMGLPMGMAPCYTLHSDITMEGQQMATELLAAAGANFFMDVYLTTDRMLAYFDTSGHDDQTLREVHGLAPAPEFLEWAIGKGIFARDAEGGVVRGPSWGDPRLFCRSAPAFADLMQKVPGAHGFDNAGPRPADAVSRTVRANLAIAREAIHADLDPTRLGGVPFRRIASRAASRADHLAQPDAGAGLDAAVLAELQAVRADVQILVSDGLSAEAIHHNIPDLVPALLARLDRAGISSAEPLLLPFGRVKAAEPVGDAVQARIVVTLIGERPGGDARASRSMSAYLAYRLEDPETQASAAVFSGNPDIRYEYSVISNIYDGGLPPLEAARQIAEKVQQILALKAAGNRLESALRQAA</sequence>
<dbReference type="InterPro" id="IPR042251">
    <property type="entry name" value="EutC_C"/>
</dbReference>
<dbReference type="Pfam" id="PF06751">
    <property type="entry name" value="EutB"/>
    <property type="match status" value="1"/>
</dbReference>
<name>A0A4R3M6Y0_9HYPH</name>
<dbReference type="RefSeq" id="WP_132029584.1">
    <property type="nucleotide sequence ID" value="NZ_SMAI01000001.1"/>
</dbReference>
<dbReference type="InterPro" id="IPR009246">
    <property type="entry name" value="EutC"/>
</dbReference>
<dbReference type="EMBL" id="SMAI01000001">
    <property type="protein sequence ID" value="TCT08019.1"/>
    <property type="molecule type" value="Genomic_DNA"/>
</dbReference>
<reference evidence="1 2" key="1">
    <citation type="submission" date="2019-03" db="EMBL/GenBank/DDBJ databases">
        <title>Genomic Encyclopedia of Type Strains, Phase IV (KMG-IV): sequencing the most valuable type-strain genomes for metagenomic binning, comparative biology and taxonomic classification.</title>
        <authorList>
            <person name="Goeker M."/>
        </authorList>
    </citation>
    <scope>NUCLEOTIDE SEQUENCE [LARGE SCALE GENOMIC DNA]</scope>
    <source>
        <strain evidence="1 2">DSM 9035</strain>
    </source>
</reference>
<dbReference type="Gene3D" id="3.40.50.11240">
    <property type="entry name" value="Ethanolamine ammonia-lyase light chain (EutC)"/>
    <property type="match status" value="1"/>
</dbReference>
<dbReference type="OrthoDB" id="9770909at2"/>
<dbReference type="InterPro" id="IPR013785">
    <property type="entry name" value="Aldolase_TIM"/>
</dbReference>
<dbReference type="GO" id="GO:0005829">
    <property type="term" value="C:cytosol"/>
    <property type="evidence" value="ECO:0007669"/>
    <property type="project" value="TreeGrafter"/>
</dbReference>
<dbReference type="Gene3D" id="3.20.20.70">
    <property type="entry name" value="Aldolase class I"/>
    <property type="match status" value="1"/>
</dbReference>
<accession>A0A4R3M6Y0</accession>
<dbReference type="GO" id="GO:0009350">
    <property type="term" value="C:ethanolamine ammonia-lyase complex"/>
    <property type="evidence" value="ECO:0007669"/>
    <property type="project" value="TreeGrafter"/>
</dbReference>
<keyword evidence="1" id="KW-0456">Lyase</keyword>
<organism evidence="1 2">
    <name type="scientific">Aquabacter spiritensis</name>
    <dbReference type="NCBI Taxonomy" id="933073"/>
    <lineage>
        <taxon>Bacteria</taxon>
        <taxon>Pseudomonadati</taxon>
        <taxon>Pseudomonadota</taxon>
        <taxon>Alphaproteobacteria</taxon>
        <taxon>Hyphomicrobiales</taxon>
        <taxon>Xanthobacteraceae</taxon>
        <taxon>Aquabacter</taxon>
    </lineage>
</organism>
<dbReference type="InterPro" id="IPR010628">
    <property type="entry name" value="EutB"/>
</dbReference>
<dbReference type="GO" id="GO:0006520">
    <property type="term" value="P:amino acid metabolic process"/>
    <property type="evidence" value="ECO:0007669"/>
    <property type="project" value="InterPro"/>
</dbReference>
<dbReference type="GO" id="GO:0046336">
    <property type="term" value="P:ethanolamine catabolic process"/>
    <property type="evidence" value="ECO:0007669"/>
    <property type="project" value="TreeGrafter"/>
</dbReference>
<evidence type="ECO:0000313" key="1">
    <source>
        <dbReference type="EMBL" id="TCT08019.1"/>
    </source>
</evidence>
<dbReference type="PANTHER" id="PTHR39329">
    <property type="entry name" value="ETHANOLAMINE AMMONIA-LYASE HEAVY CHAIN"/>
    <property type="match status" value="1"/>
</dbReference>
<dbReference type="Pfam" id="PF05985">
    <property type="entry name" value="EutC"/>
    <property type="match status" value="1"/>
</dbReference>
<dbReference type="Proteomes" id="UP000294664">
    <property type="component" value="Unassembled WGS sequence"/>
</dbReference>
<dbReference type="AlphaFoldDB" id="A0A4R3M6Y0"/>
<protein>
    <submittedName>
        <fullName evidence="1">Ethanolamine ammonia-lyase light chain /ethanolamine ammonia-lyase heavy chain</fullName>
    </submittedName>
</protein>
<dbReference type="Gene3D" id="2.30.170.30">
    <property type="entry name" value="ethanolamine ammonia-lyase heavy chain domain like"/>
    <property type="match status" value="1"/>
</dbReference>
<dbReference type="Gene3D" id="1.10.220.70">
    <property type="entry name" value="lyase"/>
    <property type="match status" value="1"/>
</dbReference>